<dbReference type="AlphaFoldDB" id="A0A2U1N086"/>
<dbReference type="GO" id="GO:0003677">
    <property type="term" value="F:DNA binding"/>
    <property type="evidence" value="ECO:0007669"/>
    <property type="project" value="UniProtKB-KW"/>
</dbReference>
<feature type="compositionally biased region" description="Basic and acidic residues" evidence="1">
    <location>
        <begin position="148"/>
        <end position="157"/>
    </location>
</feature>
<name>A0A2U1N086_ARTAN</name>
<keyword evidence="3" id="KW-0238">DNA-binding</keyword>
<dbReference type="SUPFAM" id="SSF46774">
    <property type="entry name" value="ARID-like"/>
    <property type="match status" value="2"/>
</dbReference>
<dbReference type="SMART" id="SM01014">
    <property type="entry name" value="ARID"/>
    <property type="match status" value="2"/>
</dbReference>
<dbReference type="InterPro" id="IPR001606">
    <property type="entry name" value="ARID_dom"/>
</dbReference>
<feature type="region of interest" description="Disordered" evidence="1">
    <location>
        <begin position="357"/>
        <end position="383"/>
    </location>
</feature>
<protein>
    <submittedName>
        <fullName evidence="3">ARID DNA-binding domain-containing protein</fullName>
    </submittedName>
</protein>
<dbReference type="PANTHER" id="PTHR46410">
    <property type="entry name" value="AT-RICH INTERACTIVE DOMAIN-CONTAINING PROTEIN 2"/>
    <property type="match status" value="1"/>
</dbReference>
<dbReference type="OrthoDB" id="338531at2759"/>
<dbReference type="Gene3D" id="1.10.150.60">
    <property type="entry name" value="ARID DNA-binding domain"/>
    <property type="match status" value="2"/>
</dbReference>
<accession>A0A2U1N086</accession>
<dbReference type="EMBL" id="PKPP01003935">
    <property type="protein sequence ID" value="PWA66925.1"/>
    <property type="molecule type" value="Genomic_DNA"/>
</dbReference>
<evidence type="ECO:0000313" key="3">
    <source>
        <dbReference type="EMBL" id="PWA66925.1"/>
    </source>
</evidence>
<dbReference type="Proteomes" id="UP000245207">
    <property type="component" value="Unassembled WGS sequence"/>
</dbReference>
<dbReference type="PROSITE" id="PS51011">
    <property type="entry name" value="ARID"/>
    <property type="match status" value="2"/>
</dbReference>
<keyword evidence="4" id="KW-1185">Reference proteome</keyword>
<dbReference type="Pfam" id="PF01388">
    <property type="entry name" value="ARID"/>
    <property type="match status" value="2"/>
</dbReference>
<feature type="region of interest" description="Disordered" evidence="1">
    <location>
        <begin position="148"/>
        <end position="199"/>
    </location>
</feature>
<feature type="compositionally biased region" description="Basic and acidic residues" evidence="1">
    <location>
        <begin position="184"/>
        <end position="196"/>
    </location>
</feature>
<dbReference type="SMART" id="SM00501">
    <property type="entry name" value="BRIGHT"/>
    <property type="match status" value="2"/>
</dbReference>
<dbReference type="CDD" id="cd16100">
    <property type="entry name" value="ARID"/>
    <property type="match status" value="2"/>
</dbReference>
<evidence type="ECO:0000259" key="2">
    <source>
        <dbReference type="PROSITE" id="PS51011"/>
    </source>
</evidence>
<reference evidence="3 4" key="1">
    <citation type="journal article" date="2018" name="Mol. Plant">
        <title>The genome of Artemisia annua provides insight into the evolution of Asteraceae family and artemisinin biosynthesis.</title>
        <authorList>
            <person name="Shen Q."/>
            <person name="Zhang L."/>
            <person name="Liao Z."/>
            <person name="Wang S."/>
            <person name="Yan T."/>
            <person name="Shi P."/>
            <person name="Liu M."/>
            <person name="Fu X."/>
            <person name="Pan Q."/>
            <person name="Wang Y."/>
            <person name="Lv Z."/>
            <person name="Lu X."/>
            <person name="Zhang F."/>
            <person name="Jiang W."/>
            <person name="Ma Y."/>
            <person name="Chen M."/>
            <person name="Hao X."/>
            <person name="Li L."/>
            <person name="Tang Y."/>
            <person name="Lv G."/>
            <person name="Zhou Y."/>
            <person name="Sun X."/>
            <person name="Brodelius P.E."/>
            <person name="Rose J.K.C."/>
            <person name="Tang K."/>
        </authorList>
    </citation>
    <scope>NUCLEOTIDE SEQUENCE [LARGE SCALE GENOMIC DNA]</scope>
    <source>
        <strain evidence="4">cv. Huhao1</strain>
        <tissue evidence="3">Leaf</tissue>
    </source>
</reference>
<organism evidence="3 4">
    <name type="scientific">Artemisia annua</name>
    <name type="common">Sweet wormwood</name>
    <dbReference type="NCBI Taxonomy" id="35608"/>
    <lineage>
        <taxon>Eukaryota</taxon>
        <taxon>Viridiplantae</taxon>
        <taxon>Streptophyta</taxon>
        <taxon>Embryophyta</taxon>
        <taxon>Tracheophyta</taxon>
        <taxon>Spermatophyta</taxon>
        <taxon>Magnoliopsida</taxon>
        <taxon>eudicotyledons</taxon>
        <taxon>Gunneridae</taxon>
        <taxon>Pentapetalae</taxon>
        <taxon>asterids</taxon>
        <taxon>campanulids</taxon>
        <taxon>Asterales</taxon>
        <taxon>Asteraceae</taxon>
        <taxon>Asteroideae</taxon>
        <taxon>Anthemideae</taxon>
        <taxon>Artemisiinae</taxon>
        <taxon>Artemisia</taxon>
    </lineage>
</organism>
<feature type="domain" description="ARID" evidence="2">
    <location>
        <begin position="46"/>
        <end position="142"/>
    </location>
</feature>
<feature type="compositionally biased region" description="Polar residues" evidence="1">
    <location>
        <begin position="174"/>
        <end position="183"/>
    </location>
</feature>
<sequence length="397" mass="45807">MINTLKSVMERPEKVLWKGRIVTIDVNSFDGYTMFMNMLRDNMTANRNRELFKRKMKDLVLWFNQSYIGCRFDAPMPPTIMDVEIDLFELYRLIQCMGGIEVVDSESGWVEVACSFGFNELDWVKFRGVYEEYLGILDIVYEEESKIRNSDGPRQNERGITSGLQVGPSREYGTASNGSCRSTSIEKETNCKRDSDAESGTYGEDDLVIITSDWEEECSSEIVSKVFGRIGSIEKMIWFLDIMDEELVIAHKKEISKAFNQMIKWYHNEHFKYDKEMPPKINGRKVDLLDLYMVVKKNGGKAVVSKENKWKAIAMNLGFHSSLEVNLRMVYVSYLDLVVMHHEFCKKFDACDKEAREKEMKGGSKKATVDKQDAGNGDMKTDAVKNEQDDFVIIYKD</sequence>
<feature type="domain" description="ARID" evidence="2">
    <location>
        <begin position="252"/>
        <end position="343"/>
    </location>
</feature>
<proteinExistence type="predicted"/>
<evidence type="ECO:0000313" key="4">
    <source>
        <dbReference type="Proteomes" id="UP000245207"/>
    </source>
</evidence>
<gene>
    <name evidence="3" type="ORF">CTI12_AA323990</name>
</gene>
<comment type="caution">
    <text evidence="3">The sequence shown here is derived from an EMBL/GenBank/DDBJ whole genome shotgun (WGS) entry which is preliminary data.</text>
</comment>
<dbReference type="InterPro" id="IPR036431">
    <property type="entry name" value="ARID_dom_sf"/>
</dbReference>
<dbReference type="PANTHER" id="PTHR46410:SF26">
    <property type="entry name" value="BULB-TYPE LECTIN DOMAIN-CONTAINING PROTEIN-RELATED"/>
    <property type="match status" value="1"/>
</dbReference>
<evidence type="ECO:0000256" key="1">
    <source>
        <dbReference type="SAM" id="MobiDB-lite"/>
    </source>
</evidence>